<dbReference type="Proteomes" id="UP000837857">
    <property type="component" value="Chromosome 1"/>
</dbReference>
<sequence length="88" mass="9751">MGALCELVERKLWGPAGADRTSARDGTRHGVGISTAARSTASPHPPRVLRAPRQVQRRLYRHNAFASPNDLRFGLHFKQDRASTGYVQ</sequence>
<keyword evidence="3" id="KW-1185">Reference proteome</keyword>
<evidence type="ECO:0000256" key="1">
    <source>
        <dbReference type="SAM" id="MobiDB-lite"/>
    </source>
</evidence>
<reference evidence="2" key="1">
    <citation type="submission" date="2022-03" db="EMBL/GenBank/DDBJ databases">
        <authorList>
            <person name="Martin H S."/>
        </authorList>
    </citation>
    <scope>NUCLEOTIDE SEQUENCE</scope>
</reference>
<evidence type="ECO:0000313" key="2">
    <source>
        <dbReference type="EMBL" id="CAH2034692.1"/>
    </source>
</evidence>
<feature type="non-terminal residue" evidence="2">
    <location>
        <position position="88"/>
    </location>
</feature>
<accession>A0ABN8HN23</accession>
<name>A0ABN8HN23_9NEOP</name>
<gene>
    <name evidence="2" type="ORF">IPOD504_LOCUS247</name>
</gene>
<protein>
    <submittedName>
        <fullName evidence="2">Uncharacterized protein</fullName>
    </submittedName>
</protein>
<organism evidence="2 3">
    <name type="scientific">Iphiclides podalirius</name>
    <name type="common">scarce swallowtail</name>
    <dbReference type="NCBI Taxonomy" id="110791"/>
    <lineage>
        <taxon>Eukaryota</taxon>
        <taxon>Metazoa</taxon>
        <taxon>Ecdysozoa</taxon>
        <taxon>Arthropoda</taxon>
        <taxon>Hexapoda</taxon>
        <taxon>Insecta</taxon>
        <taxon>Pterygota</taxon>
        <taxon>Neoptera</taxon>
        <taxon>Endopterygota</taxon>
        <taxon>Lepidoptera</taxon>
        <taxon>Glossata</taxon>
        <taxon>Ditrysia</taxon>
        <taxon>Papilionoidea</taxon>
        <taxon>Papilionidae</taxon>
        <taxon>Papilioninae</taxon>
        <taxon>Iphiclides</taxon>
    </lineage>
</organism>
<evidence type="ECO:0000313" key="3">
    <source>
        <dbReference type="Proteomes" id="UP000837857"/>
    </source>
</evidence>
<feature type="region of interest" description="Disordered" evidence="1">
    <location>
        <begin position="16"/>
        <end position="47"/>
    </location>
</feature>
<proteinExistence type="predicted"/>
<dbReference type="EMBL" id="OW152813">
    <property type="protein sequence ID" value="CAH2034692.1"/>
    <property type="molecule type" value="Genomic_DNA"/>
</dbReference>